<feature type="transmembrane region" description="Helical" evidence="8">
    <location>
        <begin position="42"/>
        <end position="60"/>
    </location>
</feature>
<keyword evidence="6 8" id="KW-1133">Transmembrane helix</keyword>
<gene>
    <name evidence="10" type="ORF">HELGO_WM8329</name>
</gene>
<evidence type="ECO:0000256" key="4">
    <source>
        <dbReference type="ARBA" id="ARBA00022519"/>
    </source>
</evidence>
<dbReference type="NCBIfam" id="NF037955">
    <property type="entry name" value="mfs"/>
    <property type="match status" value="1"/>
</dbReference>
<keyword evidence="7 8" id="KW-0472">Membrane</keyword>
<feature type="transmembrane region" description="Helical" evidence="8">
    <location>
        <begin position="234"/>
        <end position="255"/>
    </location>
</feature>
<reference evidence="10" key="1">
    <citation type="submission" date="2020-01" db="EMBL/GenBank/DDBJ databases">
        <authorList>
            <person name="Meier V. D."/>
            <person name="Meier V D."/>
        </authorList>
    </citation>
    <scope>NUCLEOTIDE SEQUENCE</scope>
    <source>
        <strain evidence="10">HLG_WM_MAG_07</strain>
    </source>
</reference>
<dbReference type="InterPro" id="IPR024989">
    <property type="entry name" value="MFS_assoc_dom"/>
</dbReference>
<evidence type="ECO:0000256" key="2">
    <source>
        <dbReference type="ARBA" id="ARBA00022448"/>
    </source>
</evidence>
<dbReference type="PROSITE" id="PS50850">
    <property type="entry name" value="MFS"/>
    <property type="match status" value="1"/>
</dbReference>
<feature type="transmembrane region" description="Helical" evidence="8">
    <location>
        <begin position="291"/>
        <end position="308"/>
    </location>
</feature>
<feature type="transmembrane region" description="Helical" evidence="8">
    <location>
        <begin position="95"/>
        <end position="112"/>
    </location>
</feature>
<evidence type="ECO:0000259" key="9">
    <source>
        <dbReference type="PROSITE" id="PS50850"/>
    </source>
</evidence>
<evidence type="ECO:0000256" key="5">
    <source>
        <dbReference type="ARBA" id="ARBA00022692"/>
    </source>
</evidence>
<dbReference type="PANTHER" id="PTHR23522">
    <property type="entry name" value="BLL5896 PROTEIN"/>
    <property type="match status" value="1"/>
</dbReference>
<evidence type="ECO:0000256" key="8">
    <source>
        <dbReference type="SAM" id="Phobius"/>
    </source>
</evidence>
<dbReference type="SUPFAM" id="SSF103473">
    <property type="entry name" value="MFS general substrate transporter"/>
    <property type="match status" value="1"/>
</dbReference>
<dbReference type="GO" id="GO:0015528">
    <property type="term" value="F:lactose:proton symporter activity"/>
    <property type="evidence" value="ECO:0007669"/>
    <property type="project" value="TreeGrafter"/>
</dbReference>
<dbReference type="Gene3D" id="1.20.1250.20">
    <property type="entry name" value="MFS general substrate transporter like domains"/>
    <property type="match status" value="2"/>
</dbReference>
<dbReference type="InterPro" id="IPR026032">
    <property type="entry name" value="HcaT-like"/>
</dbReference>
<evidence type="ECO:0000256" key="7">
    <source>
        <dbReference type="ARBA" id="ARBA00023136"/>
    </source>
</evidence>
<evidence type="ECO:0000256" key="6">
    <source>
        <dbReference type="ARBA" id="ARBA00022989"/>
    </source>
</evidence>
<dbReference type="EMBL" id="CACVAY010000139">
    <property type="protein sequence ID" value="CAA6826965.1"/>
    <property type="molecule type" value="Genomic_DNA"/>
</dbReference>
<feature type="transmembrane region" description="Helical" evidence="8">
    <location>
        <begin position="196"/>
        <end position="214"/>
    </location>
</feature>
<feature type="transmembrane region" description="Helical" evidence="8">
    <location>
        <begin position="132"/>
        <end position="151"/>
    </location>
</feature>
<dbReference type="PANTHER" id="PTHR23522:SF10">
    <property type="entry name" value="3-PHENYLPROPIONIC ACID TRANSPORTER-RELATED"/>
    <property type="match status" value="1"/>
</dbReference>
<accession>A0A6S6U5G1</accession>
<dbReference type="GO" id="GO:0030395">
    <property type="term" value="F:lactose binding"/>
    <property type="evidence" value="ECO:0007669"/>
    <property type="project" value="TreeGrafter"/>
</dbReference>
<dbReference type="GO" id="GO:0005886">
    <property type="term" value="C:plasma membrane"/>
    <property type="evidence" value="ECO:0007669"/>
    <property type="project" value="UniProtKB-SubCell"/>
</dbReference>
<keyword evidence="5 8" id="KW-0812">Transmembrane</keyword>
<keyword evidence="3" id="KW-1003">Cell membrane</keyword>
<feature type="transmembrane region" description="Helical" evidence="8">
    <location>
        <begin position="357"/>
        <end position="377"/>
    </location>
</feature>
<evidence type="ECO:0000256" key="1">
    <source>
        <dbReference type="ARBA" id="ARBA00004429"/>
    </source>
</evidence>
<dbReference type="InterPro" id="IPR020846">
    <property type="entry name" value="MFS_dom"/>
</dbReference>
<proteinExistence type="predicted"/>
<protein>
    <submittedName>
        <fullName evidence="10">Nucleoside:H+ symporter:Major facilitator superfamily</fullName>
    </submittedName>
</protein>
<organism evidence="10">
    <name type="scientific">uncultured Thiotrichaceae bacterium</name>
    <dbReference type="NCBI Taxonomy" id="298394"/>
    <lineage>
        <taxon>Bacteria</taxon>
        <taxon>Pseudomonadati</taxon>
        <taxon>Pseudomonadota</taxon>
        <taxon>Gammaproteobacteria</taxon>
        <taxon>Thiotrichales</taxon>
        <taxon>Thiotrichaceae</taxon>
        <taxon>environmental samples</taxon>
    </lineage>
</organism>
<feature type="transmembrane region" description="Helical" evidence="8">
    <location>
        <begin position="72"/>
        <end position="89"/>
    </location>
</feature>
<dbReference type="PIRSF" id="PIRSF004925">
    <property type="entry name" value="HcaT"/>
    <property type="match status" value="1"/>
</dbReference>
<comment type="subcellular location">
    <subcellularLocation>
        <location evidence="1">Cell inner membrane</location>
        <topology evidence="1">Multi-pass membrane protein</topology>
    </subcellularLocation>
</comment>
<name>A0A6S6U5G1_9GAMM</name>
<dbReference type="Pfam" id="PF12832">
    <property type="entry name" value="MFS_1_like"/>
    <property type="match status" value="1"/>
</dbReference>
<feature type="transmembrane region" description="Helical" evidence="8">
    <location>
        <begin position="12"/>
        <end position="30"/>
    </location>
</feature>
<feature type="transmembrane region" description="Helical" evidence="8">
    <location>
        <begin position="329"/>
        <end position="351"/>
    </location>
</feature>
<keyword evidence="2" id="KW-0813">Transport</keyword>
<dbReference type="AlphaFoldDB" id="A0A6S6U5G1"/>
<feature type="domain" description="Major facilitator superfamily (MFS) profile" evidence="9">
    <location>
        <begin position="5"/>
        <end position="381"/>
    </location>
</feature>
<feature type="transmembrane region" description="Helical" evidence="8">
    <location>
        <begin position="262"/>
        <end position="285"/>
    </location>
</feature>
<evidence type="ECO:0000313" key="10">
    <source>
        <dbReference type="EMBL" id="CAA6826965.1"/>
    </source>
</evidence>
<evidence type="ECO:0000256" key="3">
    <source>
        <dbReference type="ARBA" id="ARBA00022475"/>
    </source>
</evidence>
<keyword evidence="4" id="KW-0997">Cell inner membrane</keyword>
<sequence length="388" mass="43852">MHKPPYLRLSTFYFFFFAALGIFSPYWPVYLKENLAYSPIEIGQVLSAFMISRLVGPILFSSLADKTSHRINVIRLGSFAAVVTLSGIFINDTFWWVLLISFLFGIFWNAVLPQYEAFTLNQLGEQSKRYSLIRVWGSIGFMLVVIAFPRVMETATYVPHTIIVLLVLMTLSCFLVNDEAVIESQSIKGATVLWDILKKPVVIAILLAGLLQSANHGAYYTFFTIYLIENNYSASFSGVMWAFGVLIEIFLFLVIHRLLNRFNLSLLFALSLLLTAIRWLLMAYFVNHVMMLWFIQALHAASFGLFHVSMMHLIHHFFPAQFQGRGQALYSGLSYGLGGAIGSSMSGYLWYHSGSTITFLAMSGLALVAWLIALIFIRNISENTVKQT</sequence>
<dbReference type="InterPro" id="IPR036259">
    <property type="entry name" value="MFS_trans_sf"/>
</dbReference>
<feature type="transmembrane region" description="Helical" evidence="8">
    <location>
        <begin position="157"/>
        <end position="176"/>
    </location>
</feature>